<dbReference type="VEuPathDB" id="PlasmoDB:PY17X_0308100"/>
<dbReference type="VEuPathDB" id="PlasmoDB:PY00441"/>
<dbReference type="RefSeq" id="XP_022811452.1">
    <property type="nucleotide sequence ID" value="XM_022954956.1"/>
</dbReference>
<dbReference type="AlphaFoldDB" id="A0A077Y1P1"/>
<dbReference type="OrthoDB" id="391416at2759"/>
<evidence type="ECO:0000313" key="2">
    <source>
        <dbReference type="EMBL" id="CDU16268.1"/>
    </source>
</evidence>
<reference evidence="3" key="4">
    <citation type="submission" date="2019-05" db="EMBL/GenBank/DDBJ databases">
        <authorList>
            <consortium name="Pathogen Informatics"/>
        </authorList>
    </citation>
    <scope>NUCLEOTIDE SEQUENCE</scope>
    <source>
        <strain evidence="3">17X</strain>
    </source>
</reference>
<name>A0A077Y1P1_PLAYE</name>
<evidence type="ECO:0000313" key="4">
    <source>
        <dbReference type="Proteomes" id="UP000072874"/>
    </source>
</evidence>
<gene>
    <name evidence="3" type="ORF">PY17X_0308100</name>
    <name evidence="2" type="ORF">PYYM_0308400</name>
</gene>
<dbReference type="EMBL" id="LK934631">
    <property type="protein sequence ID" value="CDU16268.1"/>
    <property type="molecule type" value="Genomic_DNA"/>
</dbReference>
<dbReference type="VEuPathDB" id="PlasmoDB:Py17XNL_000303654"/>
<reference evidence="2" key="2">
    <citation type="submission" date="2014-05" db="EMBL/GenBank/DDBJ databases">
        <authorList>
            <person name="Aslett A.Martin."/>
            <person name="De Silva Nishadi"/>
        </authorList>
    </citation>
    <scope>NUCLEOTIDE SEQUENCE</scope>
    <source>
        <strain evidence="2">YM</strain>
    </source>
</reference>
<sequence length="446" mass="53438">MFSLYPHNLVYAGSCILASVCTLCICRNRELFPHISENKSIGYLYRLLNIHKYEAFNIIVQIHHINLKFGDDDNNKYILHLKVGTRYSYTNYYKNHLNKIHIEERKNLVIKQNNSTLTVEVYKKGTIKNTFIGSAEIHIYNDIIKNFFPSNIYFNVVNKNQIVATACLSFHYINLDSIKKEDQLYTSLFIETIISVQKYQNKNNEQLEKLISQGIEHFNAIKELDVSTTIYKNITSLPNEDKIRLFCKSLNGHLLHSNFYVKSFYNKYYFYLHFFKGKFYWCYYNEEADAKIDNNRVGYIRLECVKNVYSDVYSHRYFYIKYRKKNEKKENYLYLKTVDRDRNIWINIIHDFIILVNNYRKEKKMKKNKIKELTTNYVHGKSQEEIEINRKLSQSFSKNSIKNKYLEKKNLIETLSNADEENYKTNDNELDNILKDMTKNMYIYSD</sequence>
<proteinExistence type="predicted"/>
<evidence type="ECO:0000313" key="3">
    <source>
        <dbReference type="EMBL" id="VTZ72494.1"/>
    </source>
</evidence>
<reference evidence="4 5" key="1">
    <citation type="journal article" date="2014" name="BMC Biol.">
        <title>A comprehensive evaluation of rodent malaria parasite genomes and gene expression.</title>
        <authorList>
            <person name="Otto T.D."/>
            <person name="Bohme U."/>
            <person name="Jackson A.P."/>
            <person name="Hunt M."/>
            <person name="Franke-Fayard B."/>
            <person name="Hoeijmakers W.A."/>
            <person name="Religa A.A."/>
            <person name="Robertson L."/>
            <person name="Sanders M."/>
            <person name="Ogun S.A."/>
            <person name="Cunningham D."/>
            <person name="Erhart A."/>
            <person name="Billker O."/>
            <person name="Khan S.M."/>
            <person name="Stunnenberg H.G."/>
            <person name="Langhorne J."/>
            <person name="Holder A.A."/>
            <person name="Waters A.P."/>
            <person name="Newbold C.I."/>
            <person name="Pain A."/>
            <person name="Berriman M."/>
            <person name="Janse C.J."/>
        </authorList>
    </citation>
    <scope>NUCLEOTIDE SEQUENCE [LARGE SCALE GENOMIC DNA]</scope>
    <source>
        <strain evidence="3 4">17X</strain>
        <strain evidence="2 5">YM</strain>
    </source>
</reference>
<dbReference type="Pfam" id="PF23634">
    <property type="entry name" value="PH_CERLI1"/>
    <property type="match status" value="1"/>
</dbReference>
<accession>A0A077Y1P1</accession>
<feature type="domain" description="CERLI1-like PH" evidence="1">
    <location>
        <begin position="251"/>
        <end position="362"/>
    </location>
</feature>
<dbReference type="EMBL" id="LM993657">
    <property type="protein sequence ID" value="VTZ72494.1"/>
    <property type="molecule type" value="Genomic_DNA"/>
</dbReference>
<evidence type="ECO:0000259" key="1">
    <source>
        <dbReference type="Pfam" id="PF23634"/>
    </source>
</evidence>
<dbReference type="InterPro" id="IPR056293">
    <property type="entry name" value="PH_CERLI1"/>
</dbReference>
<protein>
    <recommendedName>
        <fullName evidence="1">CERLI1-like PH domain-containing protein</fullName>
    </recommendedName>
</protein>
<reference evidence="3" key="3">
    <citation type="submission" date="2014-05" db="EMBL/GenBank/DDBJ databases">
        <authorList>
            <person name="Aslett M.A."/>
            <person name="De Silva N."/>
        </authorList>
    </citation>
    <scope>NUCLEOTIDE SEQUENCE</scope>
    <source>
        <strain evidence="3">17X</strain>
    </source>
</reference>
<dbReference type="Proteomes" id="UP000072874">
    <property type="component" value="Chromosome 3"/>
</dbReference>
<evidence type="ECO:0000313" key="5">
    <source>
        <dbReference type="Proteomes" id="UP000072904"/>
    </source>
</evidence>
<dbReference type="Proteomes" id="UP000072904">
    <property type="component" value="Chromosome 3"/>
</dbReference>
<dbReference type="OMA" id="IHHINLK"/>
<organism evidence="2 5">
    <name type="scientific">Plasmodium yoelii</name>
    <dbReference type="NCBI Taxonomy" id="5861"/>
    <lineage>
        <taxon>Eukaryota</taxon>
        <taxon>Sar</taxon>
        <taxon>Alveolata</taxon>
        <taxon>Apicomplexa</taxon>
        <taxon>Aconoidasida</taxon>
        <taxon>Haemosporida</taxon>
        <taxon>Plasmodiidae</taxon>
        <taxon>Plasmodium</taxon>
        <taxon>Plasmodium (Vinckeia)</taxon>
    </lineage>
</organism>
<dbReference type="GeneID" id="3789657"/>
<dbReference type="VEuPathDB" id="PlasmoDB:PYYM_0308400"/>
<dbReference type="KEGG" id="pyo:PY17X_0308100"/>